<dbReference type="Proteomes" id="UP000245629">
    <property type="component" value="Chromosome 2"/>
</dbReference>
<dbReference type="InterPro" id="IPR017896">
    <property type="entry name" value="4Fe4S_Fe-S-bd"/>
</dbReference>
<dbReference type="PROSITE" id="PS00198">
    <property type="entry name" value="4FE4S_FER_1"/>
    <property type="match status" value="1"/>
</dbReference>
<dbReference type="Gene3D" id="3.30.70.20">
    <property type="match status" value="1"/>
</dbReference>
<organism evidence="9 10">
    <name type="scientific">Azospirillum thermophilum</name>
    <dbReference type="NCBI Taxonomy" id="2202148"/>
    <lineage>
        <taxon>Bacteria</taxon>
        <taxon>Pseudomonadati</taxon>
        <taxon>Pseudomonadota</taxon>
        <taxon>Alphaproteobacteria</taxon>
        <taxon>Rhodospirillales</taxon>
        <taxon>Azospirillaceae</taxon>
        <taxon>Azospirillum</taxon>
    </lineage>
</organism>
<accession>A0A2S2CQM8</accession>
<keyword evidence="7" id="KW-0411">Iron-sulfur</keyword>
<evidence type="ECO:0000256" key="1">
    <source>
        <dbReference type="ARBA" id="ARBA00001966"/>
    </source>
</evidence>
<evidence type="ECO:0000256" key="3">
    <source>
        <dbReference type="ARBA" id="ARBA00022485"/>
    </source>
</evidence>
<keyword evidence="4" id="KW-0479">Metal-binding</keyword>
<dbReference type="GO" id="GO:0051539">
    <property type="term" value="F:4 iron, 4 sulfur cluster binding"/>
    <property type="evidence" value="ECO:0007669"/>
    <property type="project" value="UniProtKB-KW"/>
</dbReference>
<keyword evidence="5" id="KW-0249">Electron transport</keyword>
<reference evidence="10" key="1">
    <citation type="submission" date="2018-05" db="EMBL/GenBank/DDBJ databases">
        <title>Azospirillum thermophila sp. nov., a novel isolated from hot spring.</title>
        <authorList>
            <person name="Zhao Z."/>
        </authorList>
    </citation>
    <scope>NUCLEOTIDE SEQUENCE [LARGE SCALE GENOMIC DNA]</scope>
    <source>
        <strain evidence="10">CFH 70021</strain>
    </source>
</reference>
<protein>
    <submittedName>
        <fullName evidence="9">Ferredoxin</fullName>
    </submittedName>
</protein>
<dbReference type="RefSeq" id="WP_109327252.1">
    <property type="nucleotide sequence ID" value="NZ_CP029353.1"/>
</dbReference>
<dbReference type="OrthoDB" id="9800445at2"/>
<evidence type="ECO:0000256" key="6">
    <source>
        <dbReference type="ARBA" id="ARBA00023004"/>
    </source>
</evidence>
<dbReference type="SUPFAM" id="SSF54862">
    <property type="entry name" value="4Fe-4S ferredoxins"/>
    <property type="match status" value="1"/>
</dbReference>
<keyword evidence="3" id="KW-0004">4Fe-4S</keyword>
<evidence type="ECO:0000256" key="4">
    <source>
        <dbReference type="ARBA" id="ARBA00022723"/>
    </source>
</evidence>
<gene>
    <name evidence="9" type="ORF">DEW08_11520</name>
</gene>
<dbReference type="InterPro" id="IPR017900">
    <property type="entry name" value="4Fe4S_Fe_S_CS"/>
</dbReference>
<evidence type="ECO:0000256" key="7">
    <source>
        <dbReference type="ARBA" id="ARBA00023014"/>
    </source>
</evidence>
<dbReference type="Pfam" id="PF12838">
    <property type="entry name" value="Fer4_7"/>
    <property type="match status" value="1"/>
</dbReference>
<dbReference type="KEGG" id="azz:DEW08_11520"/>
<evidence type="ECO:0000256" key="5">
    <source>
        <dbReference type="ARBA" id="ARBA00022982"/>
    </source>
</evidence>
<feature type="domain" description="4Fe-4S ferredoxin-type" evidence="8">
    <location>
        <begin position="1"/>
        <end position="30"/>
    </location>
</feature>
<name>A0A2S2CQM8_9PROT</name>
<evidence type="ECO:0000313" key="9">
    <source>
        <dbReference type="EMBL" id="AWK86782.1"/>
    </source>
</evidence>
<dbReference type="FunFam" id="3.30.70.20:FF:000045">
    <property type="entry name" value="Ferredoxin, 4Fe-4S"/>
    <property type="match status" value="1"/>
</dbReference>
<proteinExistence type="predicted"/>
<evidence type="ECO:0000256" key="2">
    <source>
        <dbReference type="ARBA" id="ARBA00022448"/>
    </source>
</evidence>
<sequence>MAYKIKASDCTACGACEAECPNIAISFKKGTYVIDPVKCTECQGHFDAPQCAAVCPADCCVPA</sequence>
<dbReference type="AlphaFoldDB" id="A0A2S2CQM8"/>
<keyword evidence="6" id="KW-0408">Iron</keyword>
<keyword evidence="10" id="KW-1185">Reference proteome</keyword>
<keyword evidence="2" id="KW-0813">Transport</keyword>
<comment type="cofactor">
    <cofactor evidence="1">
        <name>[4Fe-4S] cluster</name>
        <dbReference type="ChEBI" id="CHEBI:49883"/>
    </cofactor>
</comment>
<dbReference type="PROSITE" id="PS51379">
    <property type="entry name" value="4FE4S_FER_2"/>
    <property type="match status" value="1"/>
</dbReference>
<dbReference type="EMBL" id="CP029353">
    <property type="protein sequence ID" value="AWK86782.1"/>
    <property type="molecule type" value="Genomic_DNA"/>
</dbReference>
<evidence type="ECO:0000259" key="8">
    <source>
        <dbReference type="PROSITE" id="PS51379"/>
    </source>
</evidence>
<evidence type="ECO:0000313" key="10">
    <source>
        <dbReference type="Proteomes" id="UP000245629"/>
    </source>
</evidence>
<dbReference type="GO" id="GO:0046872">
    <property type="term" value="F:metal ion binding"/>
    <property type="evidence" value="ECO:0007669"/>
    <property type="project" value="UniProtKB-KW"/>
</dbReference>